<protein>
    <recommendedName>
        <fullName evidence="3">DUF3089 domain-containing protein</fullName>
    </recommendedName>
</protein>
<reference evidence="1 2" key="1">
    <citation type="submission" date="2017-03" db="EMBL/GenBank/DDBJ databases">
        <title>Genome sequence of Sphingomonas mucosissima DSM 17494.</title>
        <authorList>
            <person name="Poehlein A."/>
            <person name="Wuebbeler J.H."/>
            <person name="Steinbuechel A."/>
            <person name="Daniel R."/>
        </authorList>
    </citation>
    <scope>NUCLEOTIDE SEQUENCE [LARGE SCALE GENOMIC DNA]</scope>
    <source>
        <strain evidence="1 2">DSM 17494</strain>
    </source>
</reference>
<comment type="caution">
    <text evidence="1">The sequence shown here is derived from an EMBL/GenBank/DDBJ whole genome shotgun (WGS) entry which is preliminary data.</text>
</comment>
<dbReference type="AlphaFoldDB" id="A0A245ZE26"/>
<keyword evidence="2" id="KW-1185">Reference proteome</keyword>
<name>A0A245ZE26_9SPHN</name>
<accession>A0A245ZE26</accession>
<organism evidence="1 2">
    <name type="scientific">Sphingomonas mucosissima</name>
    <dbReference type="NCBI Taxonomy" id="370959"/>
    <lineage>
        <taxon>Bacteria</taxon>
        <taxon>Pseudomonadati</taxon>
        <taxon>Pseudomonadota</taxon>
        <taxon>Alphaproteobacteria</taxon>
        <taxon>Sphingomonadales</taxon>
        <taxon>Sphingomonadaceae</taxon>
        <taxon>Sphingomonas</taxon>
    </lineage>
</organism>
<evidence type="ECO:0000313" key="1">
    <source>
        <dbReference type="EMBL" id="OWK27988.1"/>
    </source>
</evidence>
<dbReference type="SUPFAM" id="SSF53474">
    <property type="entry name" value="alpha/beta-Hydrolases"/>
    <property type="match status" value="1"/>
</dbReference>
<evidence type="ECO:0000313" key="2">
    <source>
        <dbReference type="Proteomes" id="UP000197783"/>
    </source>
</evidence>
<dbReference type="Pfam" id="PF11288">
    <property type="entry name" value="DUF3089"/>
    <property type="match status" value="1"/>
</dbReference>
<gene>
    <name evidence="1" type="ORF">SPMU_32330</name>
</gene>
<dbReference type="Proteomes" id="UP000197783">
    <property type="component" value="Unassembled WGS sequence"/>
</dbReference>
<dbReference type="RefSeq" id="WP_211275833.1">
    <property type="nucleotide sequence ID" value="NZ_NBBJ01000007.1"/>
</dbReference>
<dbReference type="EMBL" id="NBBJ01000007">
    <property type="protein sequence ID" value="OWK27988.1"/>
    <property type="molecule type" value="Genomic_DNA"/>
</dbReference>
<sequence>MILEFFAAMAAVAAAPQGAGQGPANYDDATNWLCRPDREDACAADLSSTIVAADGKLTPAQFRLAKDAAVDCFYVYPTISLDQSPNSDLVPGLEEQAVIANQFARFGEVCRTFAPMYRQVTIPALRSGMAGAPMPGIDRELGYADVLAAWRHYLARDNKGRGVILIGHSQGSGVLKRLIAEQIDGKPDQARIIGAYLIGTNLLVPNEKTVGGDFKSLPICTQAGEVGCAISYVSFRSNVPPPAKTRFGRTDAPGMQVACVNPAAVGEDRAATVKSYLGNRPAISSSQLPPKPWVAGKAVSTPFVQTPGLLTAACTTEGSARYLKVTVNAVPGDPRTDEISGDVINDGQPAADWGLHVIDVNLAMGDLLDVARAQSRAYLARR</sequence>
<dbReference type="InterPro" id="IPR021440">
    <property type="entry name" value="DUF3089"/>
</dbReference>
<evidence type="ECO:0008006" key="3">
    <source>
        <dbReference type="Google" id="ProtNLM"/>
    </source>
</evidence>
<proteinExistence type="predicted"/>
<dbReference type="InterPro" id="IPR029058">
    <property type="entry name" value="AB_hydrolase_fold"/>
</dbReference>